<evidence type="ECO:0000256" key="2">
    <source>
        <dbReference type="ARBA" id="ARBA00004760"/>
    </source>
</evidence>
<dbReference type="EMBL" id="SDOV01000002">
    <property type="protein sequence ID" value="KAH7643956.1"/>
    <property type="molecule type" value="Genomic_DNA"/>
</dbReference>
<dbReference type="PROSITE" id="PS50922">
    <property type="entry name" value="TLC"/>
    <property type="match status" value="1"/>
</dbReference>
<feature type="transmembrane region" description="Helical" evidence="8">
    <location>
        <begin position="133"/>
        <end position="151"/>
    </location>
</feature>
<protein>
    <recommendedName>
        <fullName evidence="9">TLC domain-containing protein</fullName>
    </recommendedName>
</protein>
<feature type="transmembrane region" description="Helical" evidence="8">
    <location>
        <begin position="86"/>
        <end position="105"/>
    </location>
</feature>
<organism evidence="10">
    <name type="scientific">Dermatophagoides farinae</name>
    <name type="common">American house dust mite</name>
    <dbReference type="NCBI Taxonomy" id="6954"/>
    <lineage>
        <taxon>Eukaryota</taxon>
        <taxon>Metazoa</taxon>
        <taxon>Ecdysozoa</taxon>
        <taxon>Arthropoda</taxon>
        <taxon>Chelicerata</taxon>
        <taxon>Arachnida</taxon>
        <taxon>Acari</taxon>
        <taxon>Acariformes</taxon>
        <taxon>Sarcoptiformes</taxon>
        <taxon>Astigmata</taxon>
        <taxon>Psoroptidia</taxon>
        <taxon>Analgoidea</taxon>
        <taxon>Pyroglyphidae</taxon>
        <taxon>Dermatophagoidinae</taxon>
        <taxon>Dermatophagoides</taxon>
    </lineage>
</organism>
<reference evidence="10" key="2">
    <citation type="journal article" date="2021" name="World Allergy Organ. J.">
        <title>Chromosome-level assembly of Dermatophagoides farinae genome and transcriptome reveals two novel allergens Der f 37 and Der f 39.</title>
        <authorList>
            <person name="Chen J."/>
            <person name="Cai Z."/>
            <person name="Fan D."/>
            <person name="Hu J."/>
            <person name="Hou Y."/>
            <person name="He Y."/>
            <person name="Zhang Z."/>
            <person name="Zhao Z."/>
            <person name="Gao P."/>
            <person name="Hu W."/>
            <person name="Sun J."/>
            <person name="Li J."/>
            <person name="Ji K."/>
        </authorList>
    </citation>
    <scope>NUCLEOTIDE SEQUENCE</scope>
    <source>
        <strain evidence="10">JKM2019</strain>
    </source>
</reference>
<reference evidence="10" key="1">
    <citation type="submission" date="2020-06" db="EMBL/GenBank/DDBJ databases">
        <authorList>
            <person name="Ji K."/>
            <person name="Li J."/>
        </authorList>
    </citation>
    <scope>NUCLEOTIDE SEQUENCE</scope>
    <source>
        <strain evidence="10">JKM2019</strain>
        <tissue evidence="10">Whole body</tissue>
    </source>
</reference>
<dbReference type="GO" id="GO:0016020">
    <property type="term" value="C:membrane"/>
    <property type="evidence" value="ECO:0007669"/>
    <property type="project" value="UniProtKB-SubCell"/>
</dbReference>
<dbReference type="GO" id="GO:0050291">
    <property type="term" value="F:sphingosine N-acyltransferase activity"/>
    <property type="evidence" value="ECO:0007669"/>
    <property type="project" value="InterPro"/>
</dbReference>
<comment type="pathway">
    <text evidence="2">Lipid metabolism; sphingolipid metabolism.</text>
</comment>
<name>A0A9D4SJS8_DERFA</name>
<dbReference type="InterPro" id="IPR016439">
    <property type="entry name" value="Lag1/Lac1-like"/>
</dbReference>
<keyword evidence="4 7" id="KW-0812">Transmembrane</keyword>
<dbReference type="PANTHER" id="PTHR12560:SF0">
    <property type="entry name" value="LD18904P"/>
    <property type="match status" value="1"/>
</dbReference>
<gene>
    <name evidence="10" type="ORF">HUG17_6318</name>
</gene>
<feature type="transmembrane region" description="Helical" evidence="8">
    <location>
        <begin position="163"/>
        <end position="181"/>
    </location>
</feature>
<dbReference type="AlphaFoldDB" id="A0A9D4SJS8"/>
<comment type="caution">
    <text evidence="10">The sequence shown here is derived from an EMBL/GenBank/DDBJ whole genome shotgun (WGS) entry which is preliminary data.</text>
</comment>
<proteinExistence type="predicted"/>
<feature type="transmembrane region" description="Helical" evidence="8">
    <location>
        <begin position="44"/>
        <end position="65"/>
    </location>
</feature>
<evidence type="ECO:0000256" key="1">
    <source>
        <dbReference type="ARBA" id="ARBA00004141"/>
    </source>
</evidence>
<dbReference type="Proteomes" id="UP000828236">
    <property type="component" value="Unassembled WGS sequence"/>
</dbReference>
<feature type="transmembrane region" description="Helical" evidence="8">
    <location>
        <begin position="266"/>
        <end position="289"/>
    </location>
</feature>
<evidence type="ECO:0000259" key="9">
    <source>
        <dbReference type="PROSITE" id="PS50922"/>
    </source>
</evidence>
<evidence type="ECO:0000256" key="8">
    <source>
        <dbReference type="SAM" id="Phobius"/>
    </source>
</evidence>
<evidence type="ECO:0000256" key="3">
    <source>
        <dbReference type="ARBA" id="ARBA00004991"/>
    </source>
</evidence>
<keyword evidence="6 7" id="KW-0472">Membrane</keyword>
<keyword evidence="5 8" id="KW-1133">Transmembrane helix</keyword>
<dbReference type="SMART" id="SM00724">
    <property type="entry name" value="TLC"/>
    <property type="match status" value="1"/>
</dbReference>
<evidence type="ECO:0000256" key="5">
    <source>
        <dbReference type="ARBA" id="ARBA00022989"/>
    </source>
</evidence>
<feature type="transmembrane region" description="Helical" evidence="8">
    <location>
        <begin position="225"/>
        <end position="246"/>
    </location>
</feature>
<accession>A0A9D4SJS8</accession>
<feature type="domain" description="TLC" evidence="9">
    <location>
        <begin position="82"/>
        <end position="297"/>
    </location>
</feature>
<comment type="pathway">
    <text evidence="3">Sphingolipid metabolism.</text>
</comment>
<evidence type="ECO:0000256" key="6">
    <source>
        <dbReference type="ARBA" id="ARBA00023136"/>
    </source>
</evidence>
<dbReference type="PANTHER" id="PTHR12560">
    <property type="entry name" value="LONGEVITY ASSURANCE FACTOR 1 LAG1"/>
    <property type="match status" value="1"/>
</dbReference>
<dbReference type="Pfam" id="PF03798">
    <property type="entry name" value="TRAM_LAG1_CLN8"/>
    <property type="match status" value="1"/>
</dbReference>
<dbReference type="InterPro" id="IPR006634">
    <property type="entry name" value="TLC-dom"/>
</dbReference>
<feature type="transmembrane region" description="Helical" evidence="8">
    <location>
        <begin position="187"/>
        <end position="205"/>
    </location>
</feature>
<evidence type="ECO:0000256" key="4">
    <source>
        <dbReference type="ARBA" id="ARBA00022692"/>
    </source>
</evidence>
<evidence type="ECO:0000313" key="10">
    <source>
        <dbReference type="EMBL" id="KAH7643956.1"/>
    </source>
</evidence>
<evidence type="ECO:0000256" key="7">
    <source>
        <dbReference type="PROSITE-ProRule" id="PRU00205"/>
    </source>
</evidence>
<sequence length="343" mass="40917">MEIVNVYVDIFNGTYQLFNQIDGHTFFNDFFNCLIKLFYRNNFFLIEIISLSLAIWIHSIGRHLFTIHIIDKFVKNEIIHEKYRKRFIRFGWNFIMIMLSVAISWKFNTDTGCLKNLSLLWSDYNKIDESLPFIYIAGILIHISYYLYSSYALIYHDERDKDLIVFLIHHIIVIIIATTSYMVGKTYLTSAVGFLLELNELIVSLKILLKLQLQFIKNNVNQIRLLLLSILAIFWFQNRLFIYPYIVLESLQFLQQSCGQSEWNSIYIFIYFLYFFIFTINFHWTWIIINATFRTFQNGLTNIEDDREIVAEGENENFDSIKMSTNNNDNDDYNKNNNNSIKC</sequence>
<dbReference type="GO" id="GO:0046513">
    <property type="term" value="P:ceramide biosynthetic process"/>
    <property type="evidence" value="ECO:0007669"/>
    <property type="project" value="InterPro"/>
</dbReference>
<comment type="subcellular location">
    <subcellularLocation>
        <location evidence="1">Membrane</location>
        <topology evidence="1">Multi-pass membrane protein</topology>
    </subcellularLocation>
</comment>